<dbReference type="AlphaFoldDB" id="A0A2A6RI94"/>
<evidence type="ECO:0000256" key="1">
    <source>
        <dbReference type="SAM" id="Phobius"/>
    </source>
</evidence>
<reference evidence="3" key="1">
    <citation type="submission" date="2017-08" db="EMBL/GenBank/DDBJ databases">
        <authorList>
            <person name="Grouzdev D.S."/>
            <person name="Gaisin V.A."/>
            <person name="Rysina M.S."/>
            <person name="Gorlenko V.M."/>
        </authorList>
    </citation>
    <scope>NUCLEOTIDE SEQUENCE [LARGE SCALE GENOMIC DNA]</scope>
    <source>
        <strain evidence="3">Kir15-3F</strain>
    </source>
</reference>
<comment type="caution">
    <text evidence="2">The sequence shown here is derived from an EMBL/GenBank/DDBJ whole genome shotgun (WGS) entry which is preliminary data.</text>
</comment>
<accession>A0A2A6RI94</accession>
<name>A0A2A6RI94_9CHLR</name>
<evidence type="ECO:0000313" key="2">
    <source>
        <dbReference type="EMBL" id="PDW02605.1"/>
    </source>
</evidence>
<keyword evidence="1" id="KW-1133">Transmembrane helix</keyword>
<dbReference type="Proteomes" id="UP000220527">
    <property type="component" value="Unassembled WGS sequence"/>
</dbReference>
<dbReference type="RefSeq" id="WP_097644544.1">
    <property type="nucleotide sequence ID" value="NZ_NQWI01000059.1"/>
</dbReference>
<keyword evidence="1" id="KW-0812">Transmembrane</keyword>
<protein>
    <submittedName>
        <fullName evidence="2">Uncharacterized protein</fullName>
    </submittedName>
</protein>
<keyword evidence="1" id="KW-0472">Membrane</keyword>
<organism evidence="2 3">
    <name type="scientific">Candidatus Viridilinea mediisalina</name>
    <dbReference type="NCBI Taxonomy" id="2024553"/>
    <lineage>
        <taxon>Bacteria</taxon>
        <taxon>Bacillati</taxon>
        <taxon>Chloroflexota</taxon>
        <taxon>Chloroflexia</taxon>
        <taxon>Chloroflexales</taxon>
        <taxon>Chloroflexineae</taxon>
        <taxon>Oscillochloridaceae</taxon>
        <taxon>Candidatus Viridilinea</taxon>
    </lineage>
</organism>
<evidence type="ECO:0000313" key="3">
    <source>
        <dbReference type="Proteomes" id="UP000220527"/>
    </source>
</evidence>
<feature type="transmembrane region" description="Helical" evidence="1">
    <location>
        <begin position="125"/>
        <end position="141"/>
    </location>
</feature>
<gene>
    <name evidence="2" type="ORF">CJ255_13030</name>
</gene>
<dbReference type="EMBL" id="NQWI01000059">
    <property type="protein sequence ID" value="PDW02605.1"/>
    <property type="molecule type" value="Genomic_DNA"/>
</dbReference>
<keyword evidence="3" id="KW-1185">Reference proteome</keyword>
<sequence>MSRPPHRVRISSSLAHLLAQVGANSSAAHRRALLLLGAHTAGYDLAACRTDIGRLLGEDLDEPVAQHLATLYGARGLVVPILTPWQILQDIHAAPVGFTLALLAQGVLSVAQYGCPELARDDRRWWAGYVLTLGLSIYWNILGYGAVFALMGVPWLIAIGIIVAGDVAPEIAAKRYEG</sequence>
<proteinExistence type="predicted"/>
<feature type="transmembrane region" description="Helical" evidence="1">
    <location>
        <begin position="147"/>
        <end position="168"/>
    </location>
</feature>